<evidence type="ECO:0000259" key="2">
    <source>
        <dbReference type="PROSITE" id="PS51747"/>
    </source>
</evidence>
<dbReference type="Proteomes" id="UP000729402">
    <property type="component" value="Unassembled WGS sequence"/>
</dbReference>
<accession>A0A8J5V116</accession>
<dbReference type="PANTHER" id="PTHR22603:SF74">
    <property type="entry name" value="OS01G0183000 PROTEIN"/>
    <property type="match status" value="1"/>
</dbReference>
<feature type="region of interest" description="Disordered" evidence="1">
    <location>
        <begin position="1"/>
        <end position="124"/>
    </location>
</feature>
<dbReference type="AlphaFoldDB" id="A0A8J5V116"/>
<protein>
    <recommendedName>
        <fullName evidence="2">CMP/dCMP-type deaminase domain-containing protein</fullName>
    </recommendedName>
</protein>
<dbReference type="PANTHER" id="PTHR22603">
    <property type="entry name" value="CHOLINE/ETHANOALAMINE KINASE"/>
    <property type="match status" value="1"/>
</dbReference>
<feature type="compositionally biased region" description="Pro residues" evidence="1">
    <location>
        <begin position="93"/>
        <end position="102"/>
    </location>
</feature>
<reference evidence="3" key="1">
    <citation type="journal article" date="2021" name="bioRxiv">
        <title>Whole Genome Assembly and Annotation of Northern Wild Rice, Zizania palustris L., Supports a Whole Genome Duplication in the Zizania Genus.</title>
        <authorList>
            <person name="Haas M."/>
            <person name="Kono T."/>
            <person name="Macchietto M."/>
            <person name="Millas R."/>
            <person name="McGilp L."/>
            <person name="Shao M."/>
            <person name="Duquette J."/>
            <person name="Hirsch C.N."/>
            <person name="Kimball J."/>
        </authorList>
    </citation>
    <scope>NUCLEOTIDE SEQUENCE</scope>
    <source>
        <tissue evidence="3">Fresh leaf tissue</tissue>
    </source>
</reference>
<keyword evidence="4" id="KW-1185">Reference proteome</keyword>
<evidence type="ECO:0000313" key="4">
    <source>
        <dbReference type="Proteomes" id="UP000729402"/>
    </source>
</evidence>
<feature type="region of interest" description="Disordered" evidence="1">
    <location>
        <begin position="885"/>
        <end position="914"/>
    </location>
</feature>
<dbReference type="GO" id="GO:0002100">
    <property type="term" value="P:tRNA wobble adenosine to inosine editing"/>
    <property type="evidence" value="ECO:0007669"/>
    <property type="project" value="InterPro"/>
</dbReference>
<feature type="domain" description="CMP/dCMP-type deaminase" evidence="2">
    <location>
        <begin position="367"/>
        <end position="503"/>
    </location>
</feature>
<name>A0A8J5V116_ZIZPA</name>
<sequence length="1091" mass="121192">MNTSLCKLALLKENGRTPKNTHRAPSRRRRRRPRARRPPPSHPPSPPARREAVAVAARAPGGRCSPRDQRPPPLHPSSPPTRQASVVAARAPGGPPSPPARPPRVCRPRTVDQRGKKVPSNPTHFIHDSTVDVIAAKIEPKLANSLIRQLNETCPLENLRHVKRVRRCNEYGEKSELSIILCLATGPENFSEIYPQGVKKIVDTYKLNPFLAKVARFSATSKELWEEQCKLWPTSYHPPHDLDDVSGCKENELPSIFDFMRTAIQLSEVGKNAALIVDPSTMQIIAKATCGTFQHDVFKSNECAEVNADNPFSPLETTENKDRKFFLPGTHVSEFNSLNMVASCVNPWGWMKQRPSEQKSLHCEGGFPWHPLRHAAIVAIGKAAERDKALFPTIYSSTKPNSNGIMEYYSVNEPAKRLKVDKNDNEQSAHEACCNDLSETRPYLCTGFDIYLVWEPCSMCAMALVHQRFKRIFYAFPNPATGALGSVYRLHGEKSLNHHYSVFRIKVPEEYWNGSPGWYLVSTKFLQATSIAWHQRSSKVETKQTAHHSATGHRTRPPCRILHRLAGELWGGDVDPSALAVSQLKGAITNEVFRITWPGGGEGEGDHRKVLVRIYGQGVEVFFDRDDEVHYFECMSRHCQDYRLLGRFPNVRIEEFINARVHFSCFAQALSAADLRNTEISSLIAKKLREFHDLDMPGPRNVSLWQRLRRWLEEARGRCSAEEAKEFNLDKLGGVIANCNAGQCIVRGENPSDAQVENLLGLIARYALASHLFWGLWGIISGGHMNKNIDFEYKEYAKQRTCWALKPKRSFVPAAPPPASELGGKITGISRRLGPVGFITRAASDRHPGDQDQEPLKPRSQIDLDMAAVVADVVTQAMEREEAEAVADEATEVMEQEEGEREEAEDVSGEATEAMEQVEVVPEEADVAAEAMEQVEGEQEEVAAEATEAMEQVEGEPEREEAGADGGSEASLRPALPLGRVKRIIRVDRDIKKVTSEAALLITAATELFLGSLASGAHRAASRRGRRAVRAVHVRAAARAHRPTADFLLDCLPAAEEAPPAPTAAATRGVAEAKPLPRGTRRIDAFFKKAT</sequence>
<dbReference type="InterPro" id="IPR002125">
    <property type="entry name" value="CMP_dCMP_dom"/>
</dbReference>
<proteinExistence type="predicted"/>
<dbReference type="InterPro" id="IPR003958">
    <property type="entry name" value="CBFA_NFYB_domain"/>
</dbReference>
<dbReference type="GO" id="GO:0006646">
    <property type="term" value="P:phosphatidylethanolamine biosynthetic process"/>
    <property type="evidence" value="ECO:0007669"/>
    <property type="project" value="TreeGrafter"/>
</dbReference>
<feature type="compositionally biased region" description="Basic residues" evidence="1">
    <location>
        <begin position="19"/>
        <end position="39"/>
    </location>
</feature>
<dbReference type="Pfam" id="PF01633">
    <property type="entry name" value="Choline_kinase"/>
    <property type="match status" value="2"/>
</dbReference>
<feature type="compositionally biased region" description="Acidic residues" evidence="1">
    <location>
        <begin position="885"/>
        <end position="908"/>
    </location>
</feature>
<dbReference type="GO" id="GO:0008251">
    <property type="term" value="F:tRNA-specific adenosine deaminase activity"/>
    <property type="evidence" value="ECO:0007669"/>
    <property type="project" value="InterPro"/>
</dbReference>
<dbReference type="GO" id="GO:0005737">
    <property type="term" value="C:cytoplasm"/>
    <property type="evidence" value="ECO:0007669"/>
    <property type="project" value="TreeGrafter"/>
</dbReference>
<evidence type="ECO:0000313" key="3">
    <source>
        <dbReference type="EMBL" id="KAG8045900.1"/>
    </source>
</evidence>
<dbReference type="PROSITE" id="PS51747">
    <property type="entry name" value="CYT_DCMP_DEAMINASES_2"/>
    <property type="match status" value="1"/>
</dbReference>
<dbReference type="OrthoDB" id="3180714at2759"/>
<dbReference type="FunFam" id="1.10.20.10:FF:000122">
    <property type="entry name" value="CCAAT-HAP5 transcription factor"/>
    <property type="match status" value="1"/>
</dbReference>
<dbReference type="GO" id="GO:0004305">
    <property type="term" value="F:ethanolamine kinase activity"/>
    <property type="evidence" value="ECO:0007669"/>
    <property type="project" value="TreeGrafter"/>
</dbReference>
<feature type="compositionally biased region" description="Low complexity" evidence="1">
    <location>
        <begin position="53"/>
        <end position="63"/>
    </location>
</feature>
<dbReference type="GO" id="GO:0004103">
    <property type="term" value="F:choline kinase activity"/>
    <property type="evidence" value="ECO:0007669"/>
    <property type="project" value="TreeGrafter"/>
</dbReference>
<organism evidence="3 4">
    <name type="scientific">Zizania palustris</name>
    <name type="common">Northern wild rice</name>
    <dbReference type="NCBI Taxonomy" id="103762"/>
    <lineage>
        <taxon>Eukaryota</taxon>
        <taxon>Viridiplantae</taxon>
        <taxon>Streptophyta</taxon>
        <taxon>Embryophyta</taxon>
        <taxon>Tracheophyta</taxon>
        <taxon>Spermatophyta</taxon>
        <taxon>Magnoliopsida</taxon>
        <taxon>Liliopsida</taxon>
        <taxon>Poales</taxon>
        <taxon>Poaceae</taxon>
        <taxon>BOP clade</taxon>
        <taxon>Oryzoideae</taxon>
        <taxon>Oryzeae</taxon>
        <taxon>Zizaniinae</taxon>
        <taxon>Zizania</taxon>
    </lineage>
</organism>
<evidence type="ECO:0000256" key="1">
    <source>
        <dbReference type="SAM" id="MobiDB-lite"/>
    </source>
</evidence>
<feature type="region of interest" description="Disordered" evidence="1">
    <location>
        <begin position="946"/>
        <end position="973"/>
    </location>
</feature>
<gene>
    <name evidence="3" type="ORF">GUJ93_ZPchr0008g13132</name>
</gene>
<dbReference type="Pfam" id="PF00808">
    <property type="entry name" value="CBFD_NFYB_HMF"/>
    <property type="match status" value="1"/>
</dbReference>
<comment type="caution">
    <text evidence="3">The sequence shown here is derived from an EMBL/GenBank/DDBJ whole genome shotgun (WGS) entry which is preliminary data.</text>
</comment>
<dbReference type="EMBL" id="JAAALK010000290">
    <property type="protein sequence ID" value="KAG8045900.1"/>
    <property type="molecule type" value="Genomic_DNA"/>
</dbReference>
<reference evidence="3" key="2">
    <citation type="submission" date="2021-02" db="EMBL/GenBank/DDBJ databases">
        <authorList>
            <person name="Kimball J.A."/>
            <person name="Haas M.W."/>
            <person name="Macchietto M."/>
            <person name="Kono T."/>
            <person name="Duquette J."/>
            <person name="Shao M."/>
        </authorList>
    </citation>
    <scope>NUCLEOTIDE SEQUENCE</scope>
    <source>
        <tissue evidence="3">Fresh leaf tissue</tissue>
    </source>
</reference>